<evidence type="ECO:0000256" key="3">
    <source>
        <dbReference type="ARBA" id="ARBA00021364"/>
    </source>
</evidence>
<evidence type="ECO:0000256" key="9">
    <source>
        <dbReference type="PROSITE-ProRule" id="PRU01330"/>
    </source>
</evidence>
<dbReference type="InterPro" id="IPR027303">
    <property type="entry name" value="Gln_synth_gly_rich_site"/>
</dbReference>
<evidence type="ECO:0000256" key="4">
    <source>
        <dbReference type="ARBA" id="ARBA00022598"/>
    </source>
</evidence>
<evidence type="ECO:0000256" key="2">
    <source>
        <dbReference type="ARBA" id="ARBA00009897"/>
    </source>
</evidence>
<comment type="catalytic activity">
    <reaction evidence="8 11">
        <text>L-glutamate + NH4(+) + ATP = L-glutamine + ADP + phosphate + H(+)</text>
        <dbReference type="Rhea" id="RHEA:16169"/>
        <dbReference type="ChEBI" id="CHEBI:15378"/>
        <dbReference type="ChEBI" id="CHEBI:28938"/>
        <dbReference type="ChEBI" id="CHEBI:29985"/>
        <dbReference type="ChEBI" id="CHEBI:30616"/>
        <dbReference type="ChEBI" id="CHEBI:43474"/>
        <dbReference type="ChEBI" id="CHEBI:58359"/>
        <dbReference type="ChEBI" id="CHEBI:456216"/>
        <dbReference type="EC" id="6.3.1.2"/>
    </reaction>
</comment>
<evidence type="ECO:0000313" key="15">
    <source>
        <dbReference type="Proteomes" id="UP000050277"/>
    </source>
</evidence>
<evidence type="ECO:0000256" key="1">
    <source>
        <dbReference type="ARBA" id="ARBA00001946"/>
    </source>
</evidence>
<keyword evidence="15" id="KW-1185">Reference proteome</keyword>
<dbReference type="InterPro" id="IPR008146">
    <property type="entry name" value="Gln_synth_cat_dom"/>
</dbReference>
<dbReference type="AlphaFoldDB" id="A0A0N8GR27"/>
<dbReference type="GO" id="GO:0004356">
    <property type="term" value="F:glutamine synthetase activity"/>
    <property type="evidence" value="ECO:0007669"/>
    <property type="project" value="UniProtKB-EC"/>
</dbReference>
<dbReference type="InterPro" id="IPR008147">
    <property type="entry name" value="Gln_synt_N"/>
</dbReference>
<comment type="cofactor">
    <cofactor evidence="1">
        <name>Mg(2+)</name>
        <dbReference type="ChEBI" id="CHEBI:18420"/>
    </cofactor>
</comment>
<dbReference type="GO" id="GO:0005524">
    <property type="term" value="F:ATP binding"/>
    <property type="evidence" value="ECO:0007669"/>
    <property type="project" value="UniProtKB-KW"/>
</dbReference>
<accession>A0A0N8GR27</accession>
<evidence type="ECO:0000256" key="7">
    <source>
        <dbReference type="ARBA" id="ARBA00022842"/>
    </source>
</evidence>
<evidence type="ECO:0000256" key="11">
    <source>
        <dbReference type="RuleBase" id="RU004356"/>
    </source>
</evidence>
<protein>
    <recommendedName>
        <fullName evidence="3 11">Glutamine synthetase</fullName>
        <ecNumber evidence="11">6.3.1.2</ecNumber>
    </recommendedName>
</protein>
<comment type="similarity">
    <text evidence="2 9 10">Belongs to the glutamine synthetase family.</text>
</comment>
<proteinExistence type="inferred from homology"/>
<dbReference type="PANTHER" id="PTHR43785:SF12">
    <property type="entry name" value="TYPE-1 GLUTAMINE SYNTHETASE 2"/>
    <property type="match status" value="1"/>
</dbReference>
<comment type="caution">
    <text evidence="14">The sequence shown here is derived from an EMBL/GenBank/DDBJ whole genome shotgun (WGS) entry which is preliminary data.</text>
</comment>
<keyword evidence="7" id="KW-0460">Magnesium</keyword>
<sequence length="444" mass="49638">MPVTKEEILEKIAEQRVQFINLQFTDIVGIIKNVTIPVSQIHQALDHGVWFDGSSIEGFARIAESDMYLVPDLNTYAVIPWESTGDYITARFICDVFTPDDQPFAGDPRHVLKRTLAQAAELGFIYNTGPELEFFLFKPGPNGELVPIPHDAAGYFDVSTDYATHIRRQMVASLQTFGIKVEASHHEVAIGQHEIDFEYGDALTMADHTVTFRTVLKAIAQLNGLHATFMPKPIAGINGSGMHVHQSLSSIVTGRNEFHDHETNNLSLLAQHFTAGLLDHALGMTAVLAPLVNSYKRLVPGYEAPIYVSWGRTNRSALVRIPRISAGRSNQATRIELRCPDPSANPYLAFSVMLAAGLDGIKRKLMPPPSAEEDLYHVDPIARGLKTLPVSLGEALEELKRDSVIQEALGEHIYERYIEAKTQEWDAYRRHVSQWELDRYLPIY</sequence>
<dbReference type="PATRIC" id="fig|70996.4.peg.240"/>
<evidence type="ECO:0000259" key="12">
    <source>
        <dbReference type="PROSITE" id="PS51986"/>
    </source>
</evidence>
<evidence type="ECO:0000256" key="8">
    <source>
        <dbReference type="ARBA" id="ARBA00049436"/>
    </source>
</evidence>
<evidence type="ECO:0000259" key="13">
    <source>
        <dbReference type="PROSITE" id="PS51987"/>
    </source>
</evidence>
<keyword evidence="6 11" id="KW-0067">ATP-binding</keyword>
<dbReference type="OrthoDB" id="9807095at2"/>
<dbReference type="EMBL" id="LGKP01000025">
    <property type="protein sequence ID" value="KPL85330.1"/>
    <property type="molecule type" value="Genomic_DNA"/>
</dbReference>
<dbReference type="SMART" id="SM01230">
    <property type="entry name" value="Gln-synt_C"/>
    <property type="match status" value="1"/>
</dbReference>
<gene>
    <name evidence="14" type="ORF">SE18_16840</name>
</gene>
<evidence type="ECO:0000256" key="10">
    <source>
        <dbReference type="RuleBase" id="RU000384"/>
    </source>
</evidence>
<dbReference type="PANTHER" id="PTHR43785">
    <property type="entry name" value="GAMMA-GLUTAMYLPUTRESCINE SYNTHETASE"/>
    <property type="match status" value="1"/>
</dbReference>
<dbReference type="FunFam" id="3.10.20.70:FF:000005">
    <property type="entry name" value="Glutamine synthetase"/>
    <property type="match status" value="1"/>
</dbReference>
<dbReference type="InterPro" id="IPR027302">
    <property type="entry name" value="Gln_synth_N_conserv_site"/>
</dbReference>
<dbReference type="EC" id="6.3.1.2" evidence="11"/>
<feature type="domain" description="GS catalytic" evidence="13">
    <location>
        <begin position="108"/>
        <end position="444"/>
    </location>
</feature>
<feature type="domain" description="GS beta-grasp" evidence="12">
    <location>
        <begin position="15"/>
        <end position="101"/>
    </location>
</feature>
<dbReference type="PROSITE" id="PS51986">
    <property type="entry name" value="GS_BETA_GRASP"/>
    <property type="match status" value="1"/>
</dbReference>
<dbReference type="Pfam" id="PF03951">
    <property type="entry name" value="Gln-synt_N"/>
    <property type="match status" value="1"/>
</dbReference>
<dbReference type="Gene3D" id="3.30.590.10">
    <property type="entry name" value="Glutamine synthetase/guanido kinase, catalytic domain"/>
    <property type="match status" value="1"/>
</dbReference>
<dbReference type="SUPFAM" id="SSF54368">
    <property type="entry name" value="Glutamine synthetase, N-terminal domain"/>
    <property type="match status" value="1"/>
</dbReference>
<dbReference type="Pfam" id="PF00120">
    <property type="entry name" value="Gln-synt_C"/>
    <property type="match status" value="1"/>
</dbReference>
<dbReference type="STRING" id="70996.SE18_16840"/>
<dbReference type="InterPro" id="IPR014746">
    <property type="entry name" value="Gln_synth/guanido_kin_cat_dom"/>
</dbReference>
<dbReference type="GO" id="GO:0006542">
    <property type="term" value="P:glutamine biosynthetic process"/>
    <property type="evidence" value="ECO:0007669"/>
    <property type="project" value="InterPro"/>
</dbReference>
<dbReference type="Proteomes" id="UP000050277">
    <property type="component" value="Unassembled WGS sequence"/>
</dbReference>
<dbReference type="Gene3D" id="3.10.20.70">
    <property type="entry name" value="Glutamine synthetase, N-terminal domain"/>
    <property type="match status" value="1"/>
</dbReference>
<dbReference type="InterPro" id="IPR036651">
    <property type="entry name" value="Gln_synt_N_sf"/>
</dbReference>
<keyword evidence="4 11" id="KW-0436">Ligase</keyword>
<evidence type="ECO:0000256" key="6">
    <source>
        <dbReference type="ARBA" id="ARBA00022840"/>
    </source>
</evidence>
<dbReference type="PROSITE" id="PS00180">
    <property type="entry name" value="GLNA_1"/>
    <property type="match status" value="1"/>
</dbReference>
<evidence type="ECO:0000313" key="14">
    <source>
        <dbReference type="EMBL" id="KPL85330.1"/>
    </source>
</evidence>
<name>A0A0N8GR27_9CHLR</name>
<keyword evidence="5 11" id="KW-0547">Nucleotide-binding</keyword>
<dbReference type="SUPFAM" id="SSF55931">
    <property type="entry name" value="Glutamine synthetase/guanido kinase"/>
    <property type="match status" value="1"/>
</dbReference>
<evidence type="ECO:0000256" key="5">
    <source>
        <dbReference type="ARBA" id="ARBA00022741"/>
    </source>
</evidence>
<dbReference type="PROSITE" id="PS51987">
    <property type="entry name" value="GS_CATALYTIC"/>
    <property type="match status" value="1"/>
</dbReference>
<dbReference type="RefSeq" id="WP_054535624.1">
    <property type="nucleotide sequence ID" value="NZ_LGKP01000025.1"/>
</dbReference>
<organism evidence="14 15">
    <name type="scientific">Herpetosiphon geysericola</name>
    <dbReference type="NCBI Taxonomy" id="70996"/>
    <lineage>
        <taxon>Bacteria</taxon>
        <taxon>Bacillati</taxon>
        <taxon>Chloroflexota</taxon>
        <taxon>Chloroflexia</taxon>
        <taxon>Herpetosiphonales</taxon>
        <taxon>Herpetosiphonaceae</taxon>
        <taxon>Herpetosiphon</taxon>
    </lineage>
</organism>
<reference evidence="14 15" key="1">
    <citation type="submission" date="2015-07" db="EMBL/GenBank/DDBJ databases">
        <title>Whole genome sequence of Herpetosiphon geysericola DSM 7119.</title>
        <authorList>
            <person name="Hemp J."/>
            <person name="Ward L.M."/>
            <person name="Pace L.A."/>
            <person name="Fischer W.W."/>
        </authorList>
    </citation>
    <scope>NUCLEOTIDE SEQUENCE [LARGE SCALE GENOMIC DNA]</scope>
    <source>
        <strain evidence="14 15">DSM 7119</strain>
    </source>
</reference>
<dbReference type="PROSITE" id="PS00181">
    <property type="entry name" value="GLNA_ATP"/>
    <property type="match status" value="1"/>
</dbReference>